<dbReference type="InterPro" id="IPR008930">
    <property type="entry name" value="Terpenoid_cyclase/PrenylTrfase"/>
</dbReference>
<reference evidence="2" key="1">
    <citation type="journal article" date="2015" name="Nature">
        <title>Complex archaea that bridge the gap between prokaryotes and eukaryotes.</title>
        <authorList>
            <person name="Spang A."/>
            <person name="Saw J.H."/>
            <person name="Jorgensen S.L."/>
            <person name="Zaremba-Niedzwiedzka K."/>
            <person name="Martijn J."/>
            <person name="Lind A.E."/>
            <person name="van Eijk R."/>
            <person name="Schleper C."/>
            <person name="Guy L."/>
            <person name="Ettema T.J."/>
        </authorList>
    </citation>
    <scope>NUCLEOTIDE SEQUENCE</scope>
</reference>
<evidence type="ECO:0000313" key="2">
    <source>
        <dbReference type="EMBL" id="KKN86376.1"/>
    </source>
</evidence>
<dbReference type="Gene3D" id="1.50.10.20">
    <property type="match status" value="1"/>
</dbReference>
<dbReference type="InterPro" id="IPR025297">
    <property type="entry name" value="DUF4159"/>
</dbReference>
<protein>
    <recommendedName>
        <fullName evidence="1">DUF4159 domain-containing protein</fullName>
    </recommendedName>
</protein>
<accession>A0A0F9WK60</accession>
<sequence>MLAACLVAAWLAVCDTRADADDVAEAVRLARAALAKRASETPSPEESSVAGRARNVLLAAALDHTAPTEEDVDWLIDQQADTGGWGFGQGHPHTDIHPDWTDMVNTQLAVAALRRAQEAGLDVPTKVFEQAMAWTLACQNADGGWGYTPPDTRPLRVRGASHGSATAAALALLADCPTPTNDAQRTERAESLASGMKWFEAHIVLDRVPQWVWGSDEPWCYYMFCLQRFTRATGRWAIADQTLGVEIGRRLLARQGADGSWDGREETAETGYALLALADAGKSVFVSRLALIDSDTDDVANWMAYLKAVTDRHYSWQSISIEAPLASLAEATIVYVLAGEKLEMPPSWAQGLRQFAERGGAVVIIAGSDKEEAVPALARELVALLGRWPMLADLDNHALFKAKFKLAADSRPELIVIGDGARPVGMVLPPAVAAQLAAGIDDETAAAFELMVNLAIAATGRDPPAGRESFGAAPAAPTRAIHVARIKHAGDWAIAPMALRRLSDTLAAALSIGVQEIAPVDLNGGELSQSVLWLAGTRHAQLTLLQQKNLKAYLEAGGTLFVDSAMGREAFLRDASGTLARMFGPDALAKLPQDHPLLTGQFAGGIGNDLRDAHYTQATPNPPKSVELSGIELDGRLAVIVGRCGVTPAIEGTAALGRWGLQRDDAHRLAINVLLYAISGDPGE</sequence>
<dbReference type="SUPFAM" id="SSF48239">
    <property type="entry name" value="Terpenoid cyclases/Protein prenyltransferases"/>
    <property type="match status" value="1"/>
</dbReference>
<dbReference type="Gene3D" id="3.40.50.12140">
    <property type="entry name" value="Domain of unknown function DUF4159"/>
    <property type="match status" value="2"/>
</dbReference>
<comment type="caution">
    <text evidence="2">The sequence shown here is derived from an EMBL/GenBank/DDBJ whole genome shotgun (WGS) entry which is preliminary data.</text>
</comment>
<gene>
    <name evidence="2" type="ORF">LCGC14_0269300</name>
</gene>
<feature type="domain" description="DUF4159" evidence="1">
    <location>
        <begin position="482"/>
        <end position="677"/>
    </location>
</feature>
<organism evidence="2">
    <name type="scientific">marine sediment metagenome</name>
    <dbReference type="NCBI Taxonomy" id="412755"/>
    <lineage>
        <taxon>unclassified sequences</taxon>
        <taxon>metagenomes</taxon>
        <taxon>ecological metagenomes</taxon>
    </lineage>
</organism>
<dbReference type="AlphaFoldDB" id="A0A0F9WK60"/>
<name>A0A0F9WK60_9ZZZZ</name>
<dbReference type="Pfam" id="PF13709">
    <property type="entry name" value="DUF4159"/>
    <property type="match status" value="1"/>
</dbReference>
<dbReference type="EMBL" id="LAZR01000148">
    <property type="protein sequence ID" value="KKN86376.1"/>
    <property type="molecule type" value="Genomic_DNA"/>
</dbReference>
<evidence type="ECO:0000259" key="1">
    <source>
        <dbReference type="Pfam" id="PF13709"/>
    </source>
</evidence>
<proteinExistence type="predicted"/>